<keyword evidence="3" id="KW-1185">Reference proteome</keyword>
<dbReference type="eggNOG" id="COG1228">
    <property type="taxonomic scope" value="Bacteria"/>
</dbReference>
<evidence type="ECO:0000313" key="2">
    <source>
        <dbReference type="EMBL" id="KFI83228.1"/>
    </source>
</evidence>
<name>A0A087CIX8_9BIFI</name>
<protein>
    <submittedName>
        <fullName evidence="2">Amidohydrolase family protein</fullName>
    </submittedName>
</protein>
<dbReference type="OrthoDB" id="3189065at2"/>
<reference evidence="2 3" key="1">
    <citation type="submission" date="2014-03" db="EMBL/GenBank/DDBJ databases">
        <title>Genomics of Bifidobacteria.</title>
        <authorList>
            <person name="Ventura M."/>
            <person name="Milani C."/>
            <person name="Lugli G.A."/>
        </authorList>
    </citation>
    <scope>NUCLEOTIDE SEQUENCE [LARGE SCALE GENOMIC DNA]</scope>
    <source>
        <strain evidence="2 3">LMG 21775</strain>
    </source>
</reference>
<dbReference type="InterPro" id="IPR051781">
    <property type="entry name" value="Metallo-dep_Hydrolase"/>
</dbReference>
<organism evidence="2 3">
    <name type="scientific">Bifidobacterium psychraerophilum</name>
    <dbReference type="NCBI Taxonomy" id="218140"/>
    <lineage>
        <taxon>Bacteria</taxon>
        <taxon>Bacillati</taxon>
        <taxon>Actinomycetota</taxon>
        <taxon>Actinomycetes</taxon>
        <taxon>Bifidobacteriales</taxon>
        <taxon>Bifidobacteriaceae</taxon>
        <taxon>Bifidobacterium</taxon>
    </lineage>
</organism>
<comment type="caution">
    <text evidence="2">The sequence shown here is derived from an EMBL/GenBank/DDBJ whole genome shotgun (WGS) entry which is preliminary data.</text>
</comment>
<dbReference type="InterPro" id="IPR006680">
    <property type="entry name" value="Amidohydro-rel"/>
</dbReference>
<dbReference type="PANTHER" id="PTHR43135:SF3">
    <property type="entry name" value="ALPHA-D-RIBOSE 1-METHYLPHOSPHONATE 5-TRIPHOSPHATE DIPHOSPHATASE"/>
    <property type="match status" value="1"/>
</dbReference>
<dbReference type="Pfam" id="PF01979">
    <property type="entry name" value="Amidohydro_1"/>
    <property type="match status" value="1"/>
</dbReference>
<dbReference type="RefSeq" id="WP_081884080.1">
    <property type="nucleotide sequence ID" value="NZ_JGZI01000007.1"/>
</dbReference>
<dbReference type="GO" id="GO:0016810">
    <property type="term" value="F:hydrolase activity, acting on carbon-nitrogen (but not peptide) bonds"/>
    <property type="evidence" value="ECO:0007669"/>
    <property type="project" value="InterPro"/>
</dbReference>
<dbReference type="SMR" id="A0A087CIX8"/>
<feature type="domain" description="Amidohydrolase-related" evidence="1">
    <location>
        <begin position="65"/>
        <end position="384"/>
    </location>
</feature>
<accession>A0A087CIX8</accession>
<dbReference type="STRING" id="218140.BPSY_0322"/>
<evidence type="ECO:0000259" key="1">
    <source>
        <dbReference type="Pfam" id="PF01979"/>
    </source>
</evidence>
<sequence>MSDEHPHGDSTRVISAGKIITGKPGEVKERASVVIGNGNIKWVGSTDDIPVEYADVTQERYPSSTILPGLIETHAHFGARNGSQPNVPNPELHVQGWNALYSAKVLHQLASIGITSVQSLGSKFYTDVAVSQAVEQGLIEGPRVVPAEPMITTTGGHDWKDGSEVDSLDDIRHAVREHHKAGAAVIKVAATGGFMTPGTAQWNAQFTTEELRVFVDEAHRLGKHLAVHAHGTQGIRRAVDAGVDYIAHATFIDEDGITRFDGSLADRIADAGIYVDVASPPSYPPVAHETIAPRAFDLFSHGVRIVTGHDIGAVIPPYGYLYGLEQLELAGIPRSEILIAATSRAAAAIGLAGVAGVIERDYSADLLVVDGDPLKDLKALHNRQLIVIRGKNFIPEKLPTYEGRKVPSQAGPVSVLGRRSEALRRQQLQQW</sequence>
<dbReference type="Proteomes" id="UP000029050">
    <property type="component" value="Unassembled WGS sequence"/>
</dbReference>
<dbReference type="PANTHER" id="PTHR43135">
    <property type="entry name" value="ALPHA-D-RIBOSE 1-METHYLPHOSPHONATE 5-TRIPHOSPHATE DIPHOSPHATASE"/>
    <property type="match status" value="1"/>
</dbReference>
<dbReference type="GeneID" id="98299542"/>
<dbReference type="InterPro" id="IPR011059">
    <property type="entry name" value="Metal-dep_hydrolase_composite"/>
</dbReference>
<proteinExistence type="predicted"/>
<gene>
    <name evidence="2" type="ORF">BPSY_0322</name>
</gene>
<dbReference type="SUPFAM" id="SSF51556">
    <property type="entry name" value="Metallo-dependent hydrolases"/>
    <property type="match status" value="1"/>
</dbReference>
<dbReference type="SUPFAM" id="SSF51338">
    <property type="entry name" value="Composite domain of metallo-dependent hydrolases"/>
    <property type="match status" value="2"/>
</dbReference>
<dbReference type="AlphaFoldDB" id="A0A087CIX8"/>
<dbReference type="Gene3D" id="3.20.20.140">
    <property type="entry name" value="Metal-dependent hydrolases"/>
    <property type="match status" value="1"/>
</dbReference>
<dbReference type="EMBL" id="JGZI01000007">
    <property type="protein sequence ID" value="KFI83228.1"/>
    <property type="molecule type" value="Genomic_DNA"/>
</dbReference>
<dbReference type="Gene3D" id="2.30.40.10">
    <property type="entry name" value="Urease, subunit C, domain 1"/>
    <property type="match status" value="1"/>
</dbReference>
<dbReference type="InterPro" id="IPR032466">
    <property type="entry name" value="Metal_Hydrolase"/>
</dbReference>
<keyword evidence="2" id="KW-0378">Hydrolase</keyword>
<evidence type="ECO:0000313" key="3">
    <source>
        <dbReference type="Proteomes" id="UP000029050"/>
    </source>
</evidence>